<keyword evidence="2" id="KW-1133">Transmembrane helix</keyword>
<keyword evidence="2" id="KW-0812">Transmembrane</keyword>
<evidence type="ECO:0000256" key="1">
    <source>
        <dbReference type="SAM" id="MobiDB-lite"/>
    </source>
</evidence>
<name>A0ABU2VBY3_9ACTN</name>
<keyword evidence="2" id="KW-0472">Membrane</keyword>
<proteinExistence type="predicted"/>
<feature type="compositionally biased region" description="Pro residues" evidence="1">
    <location>
        <begin position="1"/>
        <end position="23"/>
    </location>
</feature>
<dbReference type="EMBL" id="JAVREZ010000008">
    <property type="protein sequence ID" value="MDT0483075.1"/>
    <property type="molecule type" value="Genomic_DNA"/>
</dbReference>
<evidence type="ECO:0000256" key="2">
    <source>
        <dbReference type="SAM" id="Phobius"/>
    </source>
</evidence>
<protein>
    <recommendedName>
        <fullName evidence="5">Proline-rich protein</fullName>
    </recommendedName>
</protein>
<reference evidence="4" key="1">
    <citation type="submission" date="2023-07" db="EMBL/GenBank/DDBJ databases">
        <title>30 novel species of actinomycetes from the DSMZ collection.</title>
        <authorList>
            <person name="Nouioui I."/>
        </authorList>
    </citation>
    <scope>NUCLEOTIDE SEQUENCE [LARGE SCALE GENOMIC DNA]</scope>
    <source>
        <strain evidence="4">DSM 41640</strain>
    </source>
</reference>
<evidence type="ECO:0000313" key="4">
    <source>
        <dbReference type="Proteomes" id="UP001183824"/>
    </source>
</evidence>
<organism evidence="3 4">
    <name type="scientific">Streptomyces doebereineriae</name>
    <dbReference type="NCBI Taxonomy" id="3075528"/>
    <lineage>
        <taxon>Bacteria</taxon>
        <taxon>Bacillati</taxon>
        <taxon>Actinomycetota</taxon>
        <taxon>Actinomycetes</taxon>
        <taxon>Kitasatosporales</taxon>
        <taxon>Streptomycetaceae</taxon>
        <taxon>Streptomyces</taxon>
    </lineage>
</organism>
<comment type="caution">
    <text evidence="3">The sequence shown here is derived from an EMBL/GenBank/DDBJ whole genome shotgun (WGS) entry which is preliminary data.</text>
</comment>
<sequence length="69" mass="7160">TPTPAPTPAPTRKPPPRPAPGPTAAPVTYPAYHHAKAPERPTHSTTSPVIYVLLITAPAVVAVAALRPR</sequence>
<evidence type="ECO:0008006" key="5">
    <source>
        <dbReference type="Google" id="ProtNLM"/>
    </source>
</evidence>
<gene>
    <name evidence="3" type="ORF">RNB18_23210</name>
</gene>
<feature type="transmembrane region" description="Helical" evidence="2">
    <location>
        <begin position="48"/>
        <end position="66"/>
    </location>
</feature>
<feature type="non-terminal residue" evidence="3">
    <location>
        <position position="1"/>
    </location>
</feature>
<keyword evidence="4" id="KW-1185">Reference proteome</keyword>
<feature type="region of interest" description="Disordered" evidence="1">
    <location>
        <begin position="1"/>
        <end position="44"/>
    </location>
</feature>
<dbReference type="Proteomes" id="UP001183824">
    <property type="component" value="Unassembled WGS sequence"/>
</dbReference>
<evidence type="ECO:0000313" key="3">
    <source>
        <dbReference type="EMBL" id="MDT0483075.1"/>
    </source>
</evidence>
<accession>A0ABU2VBY3</accession>